<keyword evidence="3" id="KW-1185">Reference proteome</keyword>
<proteinExistence type="predicted"/>
<dbReference type="EnsemblMetazoa" id="AMAM012534-RA">
    <property type="protein sequence ID" value="AMAM012534-PA"/>
    <property type="gene ID" value="AMAM012534"/>
</dbReference>
<reference evidence="3" key="1">
    <citation type="submission" date="2013-09" db="EMBL/GenBank/DDBJ databases">
        <title>The Genome Sequence of Anopheles maculatus species B.</title>
        <authorList>
            <consortium name="The Broad Institute Genomics Platform"/>
            <person name="Neafsey D.E."/>
            <person name="Besansky N."/>
            <person name="Howell P."/>
            <person name="Walton C."/>
            <person name="Young S.K."/>
            <person name="Zeng Q."/>
            <person name="Gargeya S."/>
            <person name="Fitzgerald M."/>
            <person name="Haas B."/>
            <person name="Abouelleil A."/>
            <person name="Allen A.W."/>
            <person name="Alvarado L."/>
            <person name="Arachchi H.M."/>
            <person name="Berlin A.M."/>
            <person name="Chapman S.B."/>
            <person name="Gainer-Dewar J."/>
            <person name="Goldberg J."/>
            <person name="Griggs A."/>
            <person name="Gujja S."/>
            <person name="Hansen M."/>
            <person name="Howarth C."/>
            <person name="Imamovic A."/>
            <person name="Ireland A."/>
            <person name="Larimer J."/>
            <person name="McCowan C."/>
            <person name="Murphy C."/>
            <person name="Pearson M."/>
            <person name="Poon T.W."/>
            <person name="Priest M."/>
            <person name="Roberts A."/>
            <person name="Saif S."/>
            <person name="Shea T."/>
            <person name="Sisk P."/>
            <person name="Sykes S."/>
            <person name="Wortman J."/>
            <person name="Nusbaum C."/>
            <person name="Birren B."/>
        </authorList>
    </citation>
    <scope>NUCLEOTIDE SEQUENCE [LARGE SCALE GENOMIC DNA]</scope>
    <source>
        <strain evidence="3">maculatus3</strain>
    </source>
</reference>
<dbReference type="Pfam" id="PF25339">
    <property type="entry name" value="C2_C2CD3_N"/>
    <property type="match status" value="1"/>
</dbReference>
<evidence type="ECO:0000313" key="3">
    <source>
        <dbReference type="Proteomes" id="UP000075901"/>
    </source>
</evidence>
<dbReference type="GO" id="GO:0061511">
    <property type="term" value="P:centriole elongation"/>
    <property type="evidence" value="ECO:0007669"/>
    <property type="project" value="TreeGrafter"/>
</dbReference>
<dbReference type="AlphaFoldDB" id="A0A182SSI3"/>
<dbReference type="VEuPathDB" id="VectorBase:AMAM012534"/>
<protein>
    <recommendedName>
        <fullName evidence="1">C2CD3 N-terminal C2 domain-containing protein</fullName>
    </recommendedName>
</protein>
<reference evidence="2" key="2">
    <citation type="submission" date="2020-05" db="UniProtKB">
        <authorList>
            <consortium name="EnsemblMetazoa"/>
        </authorList>
    </citation>
    <scope>IDENTIFICATION</scope>
    <source>
        <strain evidence="2">maculatus3</strain>
    </source>
</reference>
<dbReference type="GO" id="GO:0034451">
    <property type="term" value="C:centriolar satellite"/>
    <property type="evidence" value="ECO:0007669"/>
    <property type="project" value="TreeGrafter"/>
</dbReference>
<evidence type="ECO:0000259" key="1">
    <source>
        <dbReference type="Pfam" id="PF25339"/>
    </source>
</evidence>
<dbReference type="InterPro" id="IPR057537">
    <property type="entry name" value="C2_C2CD3_N"/>
</dbReference>
<dbReference type="PANTHER" id="PTHR21254">
    <property type="entry name" value="C2 DOMAIN-CONTAINING PROTEIN 3"/>
    <property type="match status" value="1"/>
</dbReference>
<dbReference type="GO" id="GO:0071539">
    <property type="term" value="P:protein localization to centrosome"/>
    <property type="evidence" value="ECO:0007669"/>
    <property type="project" value="TreeGrafter"/>
</dbReference>
<dbReference type="Proteomes" id="UP000075901">
    <property type="component" value="Unassembled WGS sequence"/>
</dbReference>
<organism evidence="2 3">
    <name type="scientific">Anopheles maculatus</name>
    <dbReference type="NCBI Taxonomy" id="74869"/>
    <lineage>
        <taxon>Eukaryota</taxon>
        <taxon>Metazoa</taxon>
        <taxon>Ecdysozoa</taxon>
        <taxon>Arthropoda</taxon>
        <taxon>Hexapoda</taxon>
        <taxon>Insecta</taxon>
        <taxon>Pterygota</taxon>
        <taxon>Neoptera</taxon>
        <taxon>Endopterygota</taxon>
        <taxon>Diptera</taxon>
        <taxon>Nematocera</taxon>
        <taxon>Culicoidea</taxon>
        <taxon>Culicidae</taxon>
        <taxon>Anophelinae</taxon>
        <taxon>Anopheles</taxon>
        <taxon>Anopheles maculatus group</taxon>
    </lineage>
</organism>
<name>A0A182SSI3_9DIPT</name>
<dbReference type="GO" id="GO:0005814">
    <property type="term" value="C:centriole"/>
    <property type="evidence" value="ECO:0007669"/>
    <property type="project" value="TreeGrafter"/>
</dbReference>
<sequence>MFAPSLKGSSVNARNVKVKLGTVSSTAAAAAAASSCPLIGEAHETRTRTQQRRCIGALPPNVDGRSRGTLTVGFGNFLESPRVSVGGSPTSAGIRWNSTKVYPAVDLQLVWWGQKASTPVATLHWAEAGKNNSSVDYEVCTSADLFRRYLKSCEPVRLRLYSKRTETLIGTAKVQIPEKIINFLENVDQPVLAQSCGDILSVRGFKLGELCLEFGLKLDPKELPTNPSKPASLQSQKEGKENRKMLCVEQRPASVPLKTFPPASNSALVVEGKLAPLHESSQRPLAGSSYQHASKKKFNTLDHESKRKVLDYLTGKPLDDERSRASSELSALSEICSISPAESMLEALARYDAAPERNKQPYLQAVDCVRVLVEGLKLTRAGMKEMQHRTKHQWLTPTTSGFIVKMKLSRNPNTTLLKFNSTSLAFDNAEVLFESQPKTTKLAL</sequence>
<dbReference type="GO" id="GO:0060271">
    <property type="term" value="P:cilium assembly"/>
    <property type="evidence" value="ECO:0007669"/>
    <property type="project" value="TreeGrafter"/>
</dbReference>
<evidence type="ECO:0000313" key="2">
    <source>
        <dbReference type="EnsemblMetazoa" id="AMAM012534-PA"/>
    </source>
</evidence>
<accession>A0A182SSI3</accession>
<dbReference type="PANTHER" id="PTHR21254:SF1">
    <property type="entry name" value="C2 DOMAIN-CONTAINING PROTEIN 3"/>
    <property type="match status" value="1"/>
</dbReference>
<feature type="domain" description="C2CD3 N-terminal C2" evidence="1">
    <location>
        <begin position="57"/>
        <end position="218"/>
    </location>
</feature>